<dbReference type="STRING" id="282301.A0A267DI80"/>
<proteinExistence type="predicted"/>
<keyword evidence="6" id="KW-1185">Reference proteome</keyword>
<dbReference type="GO" id="GO:0005654">
    <property type="term" value="C:nucleoplasm"/>
    <property type="evidence" value="ECO:0007669"/>
    <property type="project" value="TreeGrafter"/>
</dbReference>
<feature type="domain" description="RRM" evidence="4">
    <location>
        <begin position="142"/>
        <end position="227"/>
    </location>
</feature>
<feature type="domain" description="RRM" evidence="4">
    <location>
        <begin position="58"/>
        <end position="143"/>
    </location>
</feature>
<organism evidence="5 6">
    <name type="scientific">Macrostomum lignano</name>
    <dbReference type="NCBI Taxonomy" id="282301"/>
    <lineage>
        <taxon>Eukaryota</taxon>
        <taxon>Metazoa</taxon>
        <taxon>Spiralia</taxon>
        <taxon>Lophotrochozoa</taxon>
        <taxon>Platyhelminthes</taxon>
        <taxon>Rhabditophora</taxon>
        <taxon>Macrostomorpha</taxon>
        <taxon>Macrostomida</taxon>
        <taxon>Macrostomidae</taxon>
        <taxon>Macrostomum</taxon>
    </lineage>
</organism>
<dbReference type="InterPro" id="IPR012677">
    <property type="entry name" value="Nucleotide-bd_a/b_plait_sf"/>
</dbReference>
<gene>
    <name evidence="5" type="ORF">BOX15_Mlig010850g1</name>
</gene>
<dbReference type="GO" id="GO:0003723">
    <property type="term" value="F:RNA binding"/>
    <property type="evidence" value="ECO:0007669"/>
    <property type="project" value="UniProtKB-UniRule"/>
</dbReference>
<dbReference type="SMART" id="SM00360">
    <property type="entry name" value="RRM"/>
    <property type="match status" value="2"/>
</dbReference>
<evidence type="ECO:0000313" key="5">
    <source>
        <dbReference type="EMBL" id="PAA48961.1"/>
    </source>
</evidence>
<comment type="caution">
    <text evidence="5">The sequence shown here is derived from an EMBL/GenBank/DDBJ whole genome shotgun (WGS) entry which is preliminary data.</text>
</comment>
<dbReference type="InterPro" id="IPR035979">
    <property type="entry name" value="RBD_domain_sf"/>
</dbReference>
<comment type="subcellular location">
    <subcellularLocation>
        <location evidence="1">Nucleus</location>
    </subcellularLocation>
</comment>
<dbReference type="Pfam" id="PF00076">
    <property type="entry name" value="RRM_1"/>
    <property type="match status" value="2"/>
</dbReference>
<reference evidence="5 6" key="1">
    <citation type="submission" date="2017-06" db="EMBL/GenBank/DDBJ databases">
        <title>A platform for efficient transgenesis in Macrostomum lignano, a flatworm model organism for stem cell research.</title>
        <authorList>
            <person name="Berezikov E."/>
        </authorList>
    </citation>
    <scope>NUCLEOTIDE SEQUENCE [LARGE SCALE GENOMIC DNA]</scope>
    <source>
        <strain evidence="5">DV1</strain>
        <tissue evidence="5">Whole organism</tissue>
    </source>
</reference>
<protein>
    <recommendedName>
        <fullName evidence="4">RRM domain-containing protein</fullName>
    </recommendedName>
</protein>
<evidence type="ECO:0000256" key="3">
    <source>
        <dbReference type="PROSITE-ProRule" id="PRU00176"/>
    </source>
</evidence>
<keyword evidence="3" id="KW-0694">RNA-binding</keyword>
<dbReference type="PROSITE" id="PS50102">
    <property type="entry name" value="RRM"/>
    <property type="match status" value="2"/>
</dbReference>
<dbReference type="Proteomes" id="UP000215902">
    <property type="component" value="Unassembled WGS sequence"/>
</dbReference>
<dbReference type="EMBL" id="NIVC01004008">
    <property type="protein sequence ID" value="PAA48961.1"/>
    <property type="molecule type" value="Genomic_DNA"/>
</dbReference>
<keyword evidence="2" id="KW-0539">Nucleus</keyword>
<dbReference type="GO" id="GO:0010468">
    <property type="term" value="P:regulation of gene expression"/>
    <property type="evidence" value="ECO:0007669"/>
    <property type="project" value="TreeGrafter"/>
</dbReference>
<dbReference type="AlphaFoldDB" id="A0A267DI80"/>
<dbReference type="GO" id="GO:0000785">
    <property type="term" value="C:chromatin"/>
    <property type="evidence" value="ECO:0007669"/>
    <property type="project" value="TreeGrafter"/>
</dbReference>
<dbReference type="Gene3D" id="3.30.70.330">
    <property type="match status" value="2"/>
</dbReference>
<name>A0A267DI80_9PLAT</name>
<evidence type="ECO:0000256" key="2">
    <source>
        <dbReference type="ARBA" id="ARBA00023242"/>
    </source>
</evidence>
<evidence type="ECO:0000256" key="1">
    <source>
        <dbReference type="ARBA" id="ARBA00004123"/>
    </source>
</evidence>
<evidence type="ECO:0000313" key="6">
    <source>
        <dbReference type="Proteomes" id="UP000215902"/>
    </source>
</evidence>
<dbReference type="PANTHER" id="PTHR48033:SF10">
    <property type="entry name" value="RNA-BINDING PROTEIN SQUID"/>
    <property type="match status" value="1"/>
</dbReference>
<sequence>MSEVSEEKIKSLNSVSMPYIDTNCDLDETVSTTDSERPTSFNERLCKNIDLGMNMDNKKLFVGGLSWETTESLMKDYFSQFGAVRTCTIKVDKATGHSRGFGFVIFDNESDLDAVLSQSEHWLCNKRIDPKRAKPSKQEPARKVFVGGLDPDFPEDGIKAYFRQFGKILAIDLPIDSQRHRRKAFIFVTYASEAAARKAAHTEKQLIGDKWLLRLTRRLRRLRRHRPRCRSSRRRIRLMTRGILDQVRENSQEIGAVALPGTPTSGHRMQSD</sequence>
<evidence type="ECO:0000259" key="4">
    <source>
        <dbReference type="PROSITE" id="PS50102"/>
    </source>
</evidence>
<dbReference type="InterPro" id="IPR000504">
    <property type="entry name" value="RRM_dom"/>
</dbReference>
<accession>A0A267DI80</accession>
<dbReference type="SUPFAM" id="SSF54928">
    <property type="entry name" value="RNA-binding domain, RBD"/>
    <property type="match status" value="1"/>
</dbReference>
<dbReference type="PANTHER" id="PTHR48033">
    <property type="entry name" value="RNA-BINDING (RRM/RBD/RNP MOTIFS) FAMILY PROTEIN"/>
    <property type="match status" value="1"/>
</dbReference>
<dbReference type="OrthoDB" id="1875751at2759"/>